<dbReference type="GeneTree" id="ENSGT00950000183016"/>
<name>A0ABI7X0P8_FELCA</name>
<reference evidence="1" key="3">
    <citation type="submission" date="2025-09" db="UniProtKB">
        <authorList>
            <consortium name="Ensembl"/>
        </authorList>
    </citation>
    <scope>IDENTIFICATION</scope>
    <source>
        <strain evidence="1">breed Abyssinian</strain>
    </source>
</reference>
<dbReference type="Gene3D" id="3.60.10.10">
    <property type="entry name" value="Endonuclease/exonuclease/phosphatase"/>
    <property type="match status" value="1"/>
</dbReference>
<evidence type="ECO:0000313" key="1">
    <source>
        <dbReference type="Ensembl" id="ENSFCTP00005015945.1"/>
    </source>
</evidence>
<dbReference type="Ensembl" id="ENSFCTT00005024499.1">
    <property type="protein sequence ID" value="ENSFCTP00005015945.1"/>
    <property type="gene ID" value="ENSFCTG00005008771.1"/>
</dbReference>
<proteinExistence type="predicted"/>
<dbReference type="SUPFAM" id="SSF56219">
    <property type="entry name" value="DNase I-like"/>
    <property type="match status" value="1"/>
</dbReference>
<dbReference type="InterPro" id="IPR036691">
    <property type="entry name" value="Endo/exonu/phosph_ase_sf"/>
</dbReference>
<sequence length="155" mass="17818">MEKHYCANACQKKTGVAILLSNKIHFKTMTVTRDKEGHHIPIKKAIQQEAITIINIYAHSMGAPKYIKQLITDIKEVIHSNTIIVQDFNTLLITSVKRSSKEKINKGISGFEWYVGPDGSNKYIHSTHFYKCTWNILQNRLHIMPQNKSQQVPEE</sequence>
<protein>
    <submittedName>
        <fullName evidence="1">Uncharacterized protein</fullName>
    </submittedName>
</protein>
<accession>A0ABI7X0P8</accession>
<dbReference type="Proteomes" id="UP000823872">
    <property type="component" value="Chromosome D4"/>
</dbReference>
<reference evidence="1" key="2">
    <citation type="submission" date="2025-08" db="UniProtKB">
        <authorList>
            <consortium name="Ensembl"/>
        </authorList>
    </citation>
    <scope>IDENTIFICATION</scope>
    <source>
        <strain evidence="1">breed Abyssinian</strain>
    </source>
</reference>
<organism evidence="1 2">
    <name type="scientific">Felis catus</name>
    <name type="common">Cat</name>
    <name type="synonym">Felis silvestris catus</name>
    <dbReference type="NCBI Taxonomy" id="9685"/>
    <lineage>
        <taxon>Eukaryota</taxon>
        <taxon>Metazoa</taxon>
        <taxon>Chordata</taxon>
        <taxon>Craniata</taxon>
        <taxon>Vertebrata</taxon>
        <taxon>Euteleostomi</taxon>
        <taxon>Mammalia</taxon>
        <taxon>Eutheria</taxon>
        <taxon>Laurasiatheria</taxon>
        <taxon>Carnivora</taxon>
        <taxon>Feliformia</taxon>
        <taxon>Felidae</taxon>
        <taxon>Felinae</taxon>
        <taxon>Felis</taxon>
    </lineage>
</organism>
<reference evidence="1 2" key="1">
    <citation type="submission" date="2021-02" db="EMBL/GenBank/DDBJ databases">
        <title>Safari Cat Assemblies.</title>
        <authorList>
            <person name="Bredemeyer K.R."/>
            <person name="Murphy W.J."/>
        </authorList>
    </citation>
    <scope>NUCLEOTIDE SEQUENCE [LARGE SCALE GENOMIC DNA]</scope>
</reference>
<keyword evidence="2" id="KW-1185">Reference proteome</keyword>
<evidence type="ECO:0000313" key="2">
    <source>
        <dbReference type="Proteomes" id="UP000823872"/>
    </source>
</evidence>